<evidence type="ECO:0000259" key="8">
    <source>
        <dbReference type="Pfam" id="PF01529"/>
    </source>
</evidence>
<dbReference type="GO" id="GO:0019706">
    <property type="term" value="F:protein-cysteine S-palmitoyltransferase activity"/>
    <property type="evidence" value="ECO:0007669"/>
    <property type="project" value="UniProtKB-EC"/>
</dbReference>
<evidence type="ECO:0000256" key="1">
    <source>
        <dbReference type="ARBA" id="ARBA00004141"/>
    </source>
</evidence>
<dbReference type="PANTHER" id="PTHR12246">
    <property type="entry name" value="PALMITOYLTRANSFERASE ZDHHC16"/>
    <property type="match status" value="1"/>
</dbReference>
<keyword evidence="9" id="KW-1185">Reference proteome</keyword>
<feature type="transmembrane region" description="Helical" evidence="7">
    <location>
        <begin position="12"/>
        <end position="33"/>
    </location>
</feature>
<dbReference type="GO" id="GO:0016020">
    <property type="term" value="C:membrane"/>
    <property type="evidence" value="ECO:0007669"/>
    <property type="project" value="UniProtKB-SubCell"/>
</dbReference>
<feature type="transmembrane region" description="Helical" evidence="7">
    <location>
        <begin position="201"/>
        <end position="224"/>
    </location>
</feature>
<evidence type="ECO:0000256" key="3">
    <source>
        <dbReference type="ARBA" id="ARBA00022692"/>
    </source>
</evidence>
<dbReference type="WBParaSite" id="SMUV_0000065601-mRNA-1">
    <property type="protein sequence ID" value="SMUV_0000065601-mRNA-1"/>
    <property type="gene ID" value="SMUV_0000065601"/>
</dbReference>
<comment type="domain">
    <text evidence="7">The DHHC domain is required for palmitoyltransferase activity.</text>
</comment>
<dbReference type="EC" id="2.3.1.225" evidence="7"/>
<comment type="catalytic activity">
    <reaction evidence="7">
        <text>L-cysteinyl-[protein] + hexadecanoyl-CoA = S-hexadecanoyl-L-cysteinyl-[protein] + CoA</text>
        <dbReference type="Rhea" id="RHEA:36683"/>
        <dbReference type="Rhea" id="RHEA-COMP:10131"/>
        <dbReference type="Rhea" id="RHEA-COMP:11032"/>
        <dbReference type="ChEBI" id="CHEBI:29950"/>
        <dbReference type="ChEBI" id="CHEBI:57287"/>
        <dbReference type="ChEBI" id="CHEBI:57379"/>
        <dbReference type="ChEBI" id="CHEBI:74151"/>
        <dbReference type="EC" id="2.3.1.225"/>
    </reaction>
</comment>
<dbReference type="STRING" id="451379.A0A0N5A986"/>
<sequence length="293" mass="32863">MQKIRSYRIANYCGVLYTVGVIGGVVALVLLYVCPATYGDGQCSGENMLGALIVSELLLNFICFIKYSSQNDPQRWIRKAAVDVGFDVGITQQQAKYCMECDRTAPKRSHHCPLCNMCVLRKDHHCFMTGACVGIANQRYFIVFVLWAGIGAGIGAYYILMYLLKFVEPQWYPFGFVKFIAPVAVARWINGSDSLLNTGICILFSMAAASSVVASVFFGSQMYFTLMGYTAYDYSTLSRRCELEGDGETLTERLNLVFGAYWPLNFIFPQVWFKNILTPNIARNILISRAKNL</sequence>
<organism evidence="9 10">
    <name type="scientific">Syphacia muris</name>
    <dbReference type="NCBI Taxonomy" id="451379"/>
    <lineage>
        <taxon>Eukaryota</taxon>
        <taxon>Metazoa</taxon>
        <taxon>Ecdysozoa</taxon>
        <taxon>Nematoda</taxon>
        <taxon>Chromadorea</taxon>
        <taxon>Rhabditida</taxon>
        <taxon>Spirurina</taxon>
        <taxon>Oxyuridomorpha</taxon>
        <taxon>Oxyuroidea</taxon>
        <taxon>Oxyuridae</taxon>
        <taxon>Syphacia</taxon>
    </lineage>
</organism>
<evidence type="ECO:0000256" key="5">
    <source>
        <dbReference type="ARBA" id="ARBA00023136"/>
    </source>
</evidence>
<evidence type="ECO:0000256" key="6">
    <source>
        <dbReference type="ARBA" id="ARBA00023315"/>
    </source>
</evidence>
<protein>
    <recommendedName>
        <fullName evidence="7">Palmitoyltransferase</fullName>
        <ecNumber evidence="7">2.3.1.225</ecNumber>
    </recommendedName>
</protein>
<evidence type="ECO:0000256" key="2">
    <source>
        <dbReference type="ARBA" id="ARBA00022679"/>
    </source>
</evidence>
<feature type="transmembrane region" description="Helical" evidence="7">
    <location>
        <begin position="48"/>
        <end position="69"/>
    </location>
</feature>
<dbReference type="InterPro" id="IPR039859">
    <property type="entry name" value="PFA4/ZDH16/20/ERF2-like"/>
</dbReference>
<comment type="similarity">
    <text evidence="7">Belongs to the DHHC palmitoyltransferase family.</text>
</comment>
<feature type="domain" description="Palmitoyltransferase DHHC" evidence="8">
    <location>
        <begin position="93"/>
        <end position="235"/>
    </location>
</feature>
<keyword evidence="4 7" id="KW-1133">Transmembrane helix</keyword>
<name>A0A0N5A986_9BILA</name>
<evidence type="ECO:0000313" key="10">
    <source>
        <dbReference type="WBParaSite" id="SMUV_0000065601-mRNA-1"/>
    </source>
</evidence>
<keyword evidence="5 7" id="KW-0472">Membrane</keyword>
<proteinExistence type="inferred from homology"/>
<dbReference type="Proteomes" id="UP000046393">
    <property type="component" value="Unplaced"/>
</dbReference>
<evidence type="ECO:0000256" key="4">
    <source>
        <dbReference type="ARBA" id="ARBA00022989"/>
    </source>
</evidence>
<keyword evidence="6 7" id="KW-0012">Acyltransferase</keyword>
<evidence type="ECO:0000313" key="9">
    <source>
        <dbReference type="Proteomes" id="UP000046393"/>
    </source>
</evidence>
<dbReference type="Pfam" id="PF01529">
    <property type="entry name" value="DHHC"/>
    <property type="match status" value="1"/>
</dbReference>
<evidence type="ECO:0000256" key="7">
    <source>
        <dbReference type="RuleBase" id="RU079119"/>
    </source>
</evidence>
<reference evidence="10" key="1">
    <citation type="submission" date="2017-02" db="UniProtKB">
        <authorList>
            <consortium name="WormBaseParasite"/>
        </authorList>
    </citation>
    <scope>IDENTIFICATION</scope>
</reference>
<feature type="transmembrane region" description="Helical" evidence="7">
    <location>
        <begin position="170"/>
        <end position="189"/>
    </location>
</feature>
<dbReference type="PROSITE" id="PS50216">
    <property type="entry name" value="DHHC"/>
    <property type="match status" value="1"/>
</dbReference>
<keyword evidence="2 7" id="KW-0808">Transferase</keyword>
<dbReference type="AlphaFoldDB" id="A0A0N5A986"/>
<accession>A0A0N5A986</accession>
<feature type="transmembrane region" description="Helical" evidence="7">
    <location>
        <begin position="140"/>
        <end position="164"/>
    </location>
</feature>
<comment type="subcellular location">
    <subcellularLocation>
        <location evidence="1">Membrane</location>
        <topology evidence="1">Multi-pass membrane protein</topology>
    </subcellularLocation>
</comment>
<keyword evidence="3 7" id="KW-0812">Transmembrane</keyword>
<dbReference type="InterPro" id="IPR001594">
    <property type="entry name" value="Palmitoyltrfase_DHHC"/>
</dbReference>